<reference evidence="4 5" key="1">
    <citation type="submission" date="2024-05" db="EMBL/GenBank/DDBJ databases">
        <authorList>
            <consortium name="Candidatus Magnetaquicoccaceae bacterium FCR-1 genome sequencing consortium"/>
            <person name="Shimoshige H."/>
            <person name="Shimamura S."/>
            <person name="Taoka A."/>
            <person name="Kobayashi H."/>
            <person name="Maekawa T."/>
        </authorList>
    </citation>
    <scope>NUCLEOTIDE SEQUENCE [LARGE SCALE GENOMIC DNA]</scope>
    <source>
        <strain evidence="4 5">FCR-1</strain>
    </source>
</reference>
<comment type="catalytic activity">
    <reaction evidence="2">
        <text>L-homoserine + succinyl-CoA = O-succinyl-L-homoserine + CoA</text>
        <dbReference type="Rhea" id="RHEA:22008"/>
        <dbReference type="ChEBI" id="CHEBI:57287"/>
        <dbReference type="ChEBI" id="CHEBI:57292"/>
        <dbReference type="ChEBI" id="CHEBI:57476"/>
        <dbReference type="ChEBI" id="CHEBI:57661"/>
        <dbReference type="EC" id="2.3.1.46"/>
    </reaction>
</comment>
<dbReference type="Gene3D" id="1.10.1740.110">
    <property type="match status" value="1"/>
</dbReference>
<feature type="domain" description="AB hydrolase-1" evidence="3">
    <location>
        <begin position="58"/>
        <end position="293"/>
    </location>
</feature>
<feature type="binding site" evidence="2">
    <location>
        <position position="363"/>
    </location>
    <ligand>
        <name>substrate</name>
    </ligand>
</feature>
<reference evidence="4 5" key="2">
    <citation type="submission" date="2024-09" db="EMBL/GenBank/DDBJ databases">
        <title>Draft genome sequence of Candidatus Magnetaquicoccaceae bacterium FCR-1.</title>
        <authorList>
            <person name="Shimoshige H."/>
            <person name="Shimamura S."/>
            <person name="Taoka A."/>
            <person name="Kobayashi H."/>
            <person name="Maekawa T."/>
        </authorList>
    </citation>
    <scope>NUCLEOTIDE SEQUENCE [LARGE SCALE GENOMIC DNA]</scope>
    <source>
        <strain evidence="4 5">FCR-1</strain>
    </source>
</reference>
<comment type="similarity">
    <text evidence="2">Belongs to the AB hydrolase superfamily. MetX family.</text>
</comment>
<keyword evidence="1 2" id="KW-0808">Transferase</keyword>
<keyword evidence="2 4" id="KW-0012">Acyltransferase</keyword>
<dbReference type="RefSeq" id="WP_420905445.1">
    <property type="nucleotide sequence ID" value="NZ_BAAFGK010000004.1"/>
</dbReference>
<keyword evidence="2" id="KW-0028">Amino-acid biosynthesis</keyword>
<organism evidence="4 5">
    <name type="scientific">Candidatus Magnetaquiglobus chichijimensis</name>
    <dbReference type="NCBI Taxonomy" id="3141448"/>
    <lineage>
        <taxon>Bacteria</taxon>
        <taxon>Pseudomonadati</taxon>
        <taxon>Pseudomonadota</taxon>
        <taxon>Magnetococcia</taxon>
        <taxon>Magnetococcales</taxon>
        <taxon>Candidatus Magnetaquicoccaceae</taxon>
        <taxon>Candidatus Magnetaquiglobus</taxon>
    </lineage>
</organism>
<comment type="function">
    <text evidence="2">Transfers a succinyl group from succinyl-CoA to L-homoserine, forming succinyl-L-homoserine.</text>
</comment>
<evidence type="ECO:0000313" key="4">
    <source>
        <dbReference type="EMBL" id="GAB0057752.1"/>
    </source>
</evidence>
<dbReference type="EC" id="2.3.1.46" evidence="2"/>
<feature type="binding site" evidence="2">
    <location>
        <position position="234"/>
    </location>
    <ligand>
        <name>substrate</name>
    </ligand>
</feature>
<dbReference type="InterPro" id="IPR008220">
    <property type="entry name" value="HAT_MetX-like"/>
</dbReference>
<dbReference type="NCBIfam" id="NF001209">
    <property type="entry name" value="PRK00175.1"/>
    <property type="match status" value="1"/>
</dbReference>
<feature type="active site" evidence="2">
    <location>
        <position position="362"/>
    </location>
</feature>
<dbReference type="PANTHER" id="PTHR32268">
    <property type="entry name" value="HOMOSERINE O-ACETYLTRANSFERASE"/>
    <property type="match status" value="1"/>
</dbReference>
<feature type="site" description="Important for acyl-CoA specificity" evidence="2">
    <location>
        <position position="331"/>
    </location>
</feature>
<feature type="active site" evidence="2">
    <location>
        <position position="329"/>
    </location>
</feature>
<dbReference type="NCBIfam" id="TIGR01392">
    <property type="entry name" value="homoserO_Ac_trn"/>
    <property type="match status" value="1"/>
</dbReference>
<dbReference type="Pfam" id="PF00561">
    <property type="entry name" value="Abhydrolase_1"/>
    <property type="match status" value="1"/>
</dbReference>
<dbReference type="HAMAP" id="MF_00296">
    <property type="entry name" value="MetX_acyltransf"/>
    <property type="match status" value="1"/>
</dbReference>
<gene>
    <name evidence="4" type="primary">metX</name>
    <name evidence="2" type="synonym">metXS</name>
    <name evidence="4" type="ORF">SIID45300_02084</name>
</gene>
<feature type="active site" description="Nucleophile" evidence="2">
    <location>
        <position position="163"/>
    </location>
</feature>
<accession>A0ABQ0CA31</accession>
<keyword evidence="5" id="KW-1185">Reference proteome</keyword>
<dbReference type="InterPro" id="IPR000073">
    <property type="entry name" value="AB_hydrolase_1"/>
</dbReference>
<dbReference type="EMBL" id="BAAFGK010000004">
    <property type="protein sequence ID" value="GAB0057752.1"/>
    <property type="molecule type" value="Genomic_DNA"/>
</dbReference>
<protein>
    <recommendedName>
        <fullName evidence="2">Homoserine O-succinyltransferase</fullName>
        <shortName evidence="2">HST</shortName>
        <ecNumber evidence="2">2.3.1.46</ecNumber>
    </recommendedName>
    <alternativeName>
        <fullName evidence="2">Homoserine transsuccinylase</fullName>
        <shortName evidence="2">HTS</shortName>
    </alternativeName>
</protein>
<keyword evidence="2" id="KW-0963">Cytoplasm</keyword>
<dbReference type="SUPFAM" id="SSF53474">
    <property type="entry name" value="alpha/beta-Hydrolases"/>
    <property type="match status" value="1"/>
</dbReference>
<evidence type="ECO:0000313" key="5">
    <source>
        <dbReference type="Proteomes" id="UP001628193"/>
    </source>
</evidence>
<comment type="subunit">
    <text evidence="2">Homodimer.</text>
</comment>
<comment type="caution">
    <text evidence="4">The sequence shown here is derived from an EMBL/GenBank/DDBJ whole genome shotgun (WGS) entry which is preliminary data.</text>
</comment>
<dbReference type="Gene3D" id="3.40.50.1820">
    <property type="entry name" value="alpha/beta hydrolase"/>
    <property type="match status" value="1"/>
</dbReference>
<dbReference type="Proteomes" id="UP001628193">
    <property type="component" value="Unassembled WGS sequence"/>
</dbReference>
<comment type="caution">
    <text evidence="2">Lacks conserved residue(s) required for the propagation of feature annotation.</text>
</comment>
<evidence type="ECO:0000259" key="3">
    <source>
        <dbReference type="Pfam" id="PF00561"/>
    </source>
</evidence>
<dbReference type="PANTHER" id="PTHR32268:SF11">
    <property type="entry name" value="HOMOSERINE O-ACETYLTRANSFERASE"/>
    <property type="match status" value="1"/>
</dbReference>
<comment type="subcellular location">
    <subcellularLocation>
        <location evidence="2">Cytoplasm</location>
    </subcellularLocation>
</comment>
<dbReference type="PIRSF" id="PIRSF000443">
    <property type="entry name" value="Homoser_Ac_trans"/>
    <property type="match status" value="1"/>
</dbReference>
<dbReference type="InterPro" id="IPR029058">
    <property type="entry name" value="AB_hydrolase_fold"/>
</dbReference>
<dbReference type="GO" id="GO:0008899">
    <property type="term" value="F:homoserine O-succinyltransferase activity"/>
    <property type="evidence" value="ECO:0007669"/>
    <property type="project" value="UniProtKB-EC"/>
</dbReference>
<comment type="pathway">
    <text evidence="2">Amino-acid biosynthesis; L-methionine biosynthesis via de novo pathway; O-succinyl-L-homoserine from L-homoserine: step 1/1.</text>
</comment>
<evidence type="ECO:0000256" key="2">
    <source>
        <dbReference type="HAMAP-Rule" id="MF_00296"/>
    </source>
</evidence>
<keyword evidence="2" id="KW-0486">Methionine biosynthesis</keyword>
<sequence>MNTAESSPPGSVGIVQTRYVELFSDGRSTLRLDCGATLAPVRVAFETYGTLNADKSNAILICHALSGTAHAAGRHHADDRKPGWWDNFIGPGKPFDTERFFVICSNNLGGCDGTTGPSSLDPTTGKPFGLRFPMITIADMARLQKGLIDHLGIPRLLAVAGGSMGGMIALQWALDYPNALRACVIIASTPRLSAQNIAFNAVARQAIMVDPNFNGGDYYGENVPRPVNGLALARMVAHITYLSEKGLHEKFGRQLQDRRELSFGFERDFAVESYLHYQGSSFVNKFDANTYLYITKAMDYFDPFPDPETTAKQLHKVAARMLVISFDTDWRFDTSRSKELVKMLNWHQKNVTFEQFRSIHGHDAFLLDDPLYMESLTSFLKRMHMETRHPTQSDP</sequence>
<proteinExistence type="inferred from homology"/>
<evidence type="ECO:0000256" key="1">
    <source>
        <dbReference type="ARBA" id="ARBA00022679"/>
    </source>
</evidence>
<name>A0ABQ0CA31_9PROT</name>